<protein>
    <submittedName>
        <fullName evidence="11">Rcb2.42</fullName>
    </submittedName>
</protein>
<comment type="similarity">
    <text evidence="2">Belongs to the G-protein coupled receptor 4 family.</text>
</comment>
<dbReference type="PANTHER" id="PTHR28097:SF1">
    <property type="entry name" value="PHEROMONE A FACTOR RECEPTOR"/>
    <property type="match status" value="1"/>
</dbReference>
<feature type="transmembrane region" description="Helical" evidence="10">
    <location>
        <begin position="72"/>
        <end position="89"/>
    </location>
</feature>
<evidence type="ECO:0000256" key="2">
    <source>
        <dbReference type="ARBA" id="ARBA00011085"/>
    </source>
</evidence>
<name>A0AAD6VH93_9AGAR</name>
<dbReference type="PRINTS" id="PR00899">
    <property type="entry name" value="GPCRSTE3"/>
</dbReference>
<keyword evidence="12" id="KW-1185">Reference proteome</keyword>
<evidence type="ECO:0000313" key="12">
    <source>
        <dbReference type="Proteomes" id="UP001219525"/>
    </source>
</evidence>
<feature type="transmembrane region" description="Helical" evidence="10">
    <location>
        <begin position="265"/>
        <end position="284"/>
    </location>
</feature>
<dbReference type="InterPro" id="IPR001499">
    <property type="entry name" value="GPCR_STE3"/>
</dbReference>
<sequence length="395" mass="44285">MLYEFPISGFAAAALLLVPLPWHWRARNVPTLSIIAWLLISNIIVAVNSIIWADNVNDTARVWCDITTKLQIGATMSLPACCLALCVHLERIASVRQVRTSADQKHRRMLFDLAMCWGLPIISMAFHYIVQGHRFDVVEDFGCIPTIYVSFAAVFLLYFPILLVVLLTLAFASVALYHFFRRRVTFARHLQDSSSALTPSRYFRLMAMALVQMLWSTVVTVTNMVLTLRGGLRPWISWADVHSDFGRIGFVPRVFIPDSQWKPRYFTVWAVPITAVLFFAFFAFGQDAIKEYKAFFGVLRRAARIPEKKPRVPSVPTFTPHFPAPYAKGSAGSVANTLRSSKPTSYSCDDIPLTPASASSFATVISPYDAPKDSTQYSIHKTSSFQSTADIHAMA</sequence>
<reference evidence="11" key="1">
    <citation type="submission" date="2023-03" db="EMBL/GenBank/DDBJ databases">
        <title>Massive genome expansion in bonnet fungi (Mycena s.s.) driven by repeated elements and novel gene families across ecological guilds.</title>
        <authorList>
            <consortium name="Lawrence Berkeley National Laboratory"/>
            <person name="Harder C.B."/>
            <person name="Miyauchi S."/>
            <person name="Viragh M."/>
            <person name="Kuo A."/>
            <person name="Thoen E."/>
            <person name="Andreopoulos B."/>
            <person name="Lu D."/>
            <person name="Skrede I."/>
            <person name="Drula E."/>
            <person name="Henrissat B."/>
            <person name="Morin E."/>
            <person name="Kohler A."/>
            <person name="Barry K."/>
            <person name="LaButti K."/>
            <person name="Morin E."/>
            <person name="Salamov A."/>
            <person name="Lipzen A."/>
            <person name="Mereny Z."/>
            <person name="Hegedus B."/>
            <person name="Baldrian P."/>
            <person name="Stursova M."/>
            <person name="Weitz H."/>
            <person name="Taylor A."/>
            <person name="Grigoriev I.V."/>
            <person name="Nagy L.G."/>
            <person name="Martin F."/>
            <person name="Kauserud H."/>
        </authorList>
    </citation>
    <scope>NUCLEOTIDE SEQUENCE</scope>
    <source>
        <strain evidence="11">9144</strain>
    </source>
</reference>
<evidence type="ECO:0000256" key="7">
    <source>
        <dbReference type="ARBA" id="ARBA00023136"/>
    </source>
</evidence>
<evidence type="ECO:0000256" key="6">
    <source>
        <dbReference type="ARBA" id="ARBA00023040"/>
    </source>
</evidence>
<dbReference type="Proteomes" id="UP001219525">
    <property type="component" value="Unassembled WGS sequence"/>
</dbReference>
<comment type="caution">
    <text evidence="11">The sequence shown here is derived from an EMBL/GenBank/DDBJ whole genome shotgun (WGS) entry which is preliminary data.</text>
</comment>
<feature type="transmembrane region" description="Helical" evidence="10">
    <location>
        <begin position="201"/>
        <end position="226"/>
    </location>
</feature>
<feature type="transmembrane region" description="Helical" evidence="10">
    <location>
        <begin position="150"/>
        <end position="180"/>
    </location>
</feature>
<evidence type="ECO:0000256" key="1">
    <source>
        <dbReference type="ARBA" id="ARBA00004141"/>
    </source>
</evidence>
<feature type="transmembrane region" description="Helical" evidence="10">
    <location>
        <begin position="34"/>
        <end position="52"/>
    </location>
</feature>
<comment type="subcellular location">
    <subcellularLocation>
        <location evidence="1">Membrane</location>
        <topology evidence="1">Multi-pass membrane protein</topology>
    </subcellularLocation>
</comment>
<keyword evidence="5 10" id="KW-1133">Transmembrane helix</keyword>
<dbReference type="Pfam" id="PF02076">
    <property type="entry name" value="STE3"/>
    <property type="match status" value="1"/>
</dbReference>
<dbReference type="PRINTS" id="PR00900">
    <property type="entry name" value="PHEROMONEAR"/>
</dbReference>
<dbReference type="InterPro" id="IPR001546">
    <property type="entry name" value="GPCR_Pheromne_A_rcpt"/>
</dbReference>
<keyword evidence="4 10" id="KW-0812">Transmembrane</keyword>
<evidence type="ECO:0000256" key="8">
    <source>
        <dbReference type="ARBA" id="ARBA00023170"/>
    </source>
</evidence>
<dbReference type="Gene3D" id="1.20.1070.10">
    <property type="entry name" value="Rhodopsin 7-helix transmembrane proteins"/>
    <property type="match status" value="1"/>
</dbReference>
<evidence type="ECO:0000256" key="5">
    <source>
        <dbReference type="ARBA" id="ARBA00022989"/>
    </source>
</evidence>
<evidence type="ECO:0000256" key="9">
    <source>
        <dbReference type="ARBA" id="ARBA00023224"/>
    </source>
</evidence>
<dbReference type="GO" id="GO:0005886">
    <property type="term" value="C:plasma membrane"/>
    <property type="evidence" value="ECO:0007669"/>
    <property type="project" value="TreeGrafter"/>
</dbReference>
<feature type="transmembrane region" description="Helical" evidence="10">
    <location>
        <begin position="6"/>
        <end position="22"/>
    </location>
</feature>
<dbReference type="PANTHER" id="PTHR28097">
    <property type="entry name" value="PHEROMONE A FACTOR RECEPTOR"/>
    <property type="match status" value="1"/>
</dbReference>
<evidence type="ECO:0000313" key="11">
    <source>
        <dbReference type="EMBL" id="KAJ7212693.1"/>
    </source>
</evidence>
<feature type="non-terminal residue" evidence="11">
    <location>
        <position position="395"/>
    </location>
</feature>
<evidence type="ECO:0000256" key="4">
    <source>
        <dbReference type="ARBA" id="ARBA00022692"/>
    </source>
</evidence>
<keyword evidence="9" id="KW-0807">Transducer</keyword>
<dbReference type="EMBL" id="JARJCW010000023">
    <property type="protein sequence ID" value="KAJ7212693.1"/>
    <property type="molecule type" value="Genomic_DNA"/>
</dbReference>
<gene>
    <name evidence="11" type="ORF">GGX14DRAFT_621085</name>
</gene>
<keyword evidence="7 10" id="KW-0472">Membrane</keyword>
<dbReference type="AlphaFoldDB" id="A0AAD6VH93"/>
<accession>A0AAD6VH93</accession>
<dbReference type="GO" id="GO:0000750">
    <property type="term" value="P:pheromone-dependent signal transduction involved in conjugation with cellular fusion"/>
    <property type="evidence" value="ECO:0007669"/>
    <property type="project" value="TreeGrafter"/>
</dbReference>
<dbReference type="GO" id="GO:0004933">
    <property type="term" value="F:mating-type a-factor pheromone receptor activity"/>
    <property type="evidence" value="ECO:0007669"/>
    <property type="project" value="InterPro"/>
</dbReference>
<feature type="transmembrane region" description="Helical" evidence="10">
    <location>
        <begin position="110"/>
        <end position="130"/>
    </location>
</feature>
<proteinExistence type="inferred from homology"/>
<dbReference type="CDD" id="cd14966">
    <property type="entry name" value="7tmD_STE3"/>
    <property type="match status" value="1"/>
</dbReference>
<keyword evidence="6" id="KW-0297">G-protein coupled receptor</keyword>
<evidence type="ECO:0000256" key="3">
    <source>
        <dbReference type="ARBA" id="ARBA00022507"/>
    </source>
</evidence>
<keyword evidence="3" id="KW-0589">Pheromone response</keyword>
<keyword evidence="8" id="KW-0675">Receptor</keyword>
<evidence type="ECO:0000256" key="10">
    <source>
        <dbReference type="SAM" id="Phobius"/>
    </source>
</evidence>
<organism evidence="11 12">
    <name type="scientific">Mycena pura</name>
    <dbReference type="NCBI Taxonomy" id="153505"/>
    <lineage>
        <taxon>Eukaryota</taxon>
        <taxon>Fungi</taxon>
        <taxon>Dikarya</taxon>
        <taxon>Basidiomycota</taxon>
        <taxon>Agaricomycotina</taxon>
        <taxon>Agaricomycetes</taxon>
        <taxon>Agaricomycetidae</taxon>
        <taxon>Agaricales</taxon>
        <taxon>Marasmiineae</taxon>
        <taxon>Mycenaceae</taxon>
        <taxon>Mycena</taxon>
    </lineage>
</organism>